<comment type="caution">
    <text evidence="10">The sequence shown here is derived from an EMBL/GenBank/DDBJ whole genome shotgun (WGS) entry which is preliminary data.</text>
</comment>
<feature type="binding site" evidence="5">
    <location>
        <position position="333"/>
    </location>
    <ligand>
        <name>Ca(2+)</name>
        <dbReference type="ChEBI" id="CHEBI:29108"/>
        <label>3</label>
    </ligand>
</feature>
<keyword evidence="5" id="KW-0106">Calcium</keyword>
<dbReference type="SUPFAM" id="SSF47216">
    <property type="entry name" value="Proteasome activator"/>
    <property type="match status" value="1"/>
</dbReference>
<dbReference type="GO" id="GO:0003689">
    <property type="term" value="F:DNA clamp loader activity"/>
    <property type="evidence" value="ECO:0007669"/>
    <property type="project" value="TreeGrafter"/>
</dbReference>
<dbReference type="Gene3D" id="1.20.120.180">
    <property type="entry name" value="Proteasome activator pa28, C-terminal domain"/>
    <property type="match status" value="1"/>
</dbReference>
<gene>
    <name evidence="10" type="ORF">RND71_043379</name>
</gene>
<feature type="binding site" evidence="5">
    <location>
        <position position="315"/>
    </location>
    <ligand>
        <name>Zn(2+)</name>
        <dbReference type="ChEBI" id="CHEBI:29105"/>
        <label>1</label>
    </ligand>
</feature>
<evidence type="ECO:0008006" key="12">
    <source>
        <dbReference type="Google" id="ProtNLM"/>
    </source>
</evidence>
<dbReference type="GO" id="GO:0008270">
    <property type="term" value="F:zinc ion binding"/>
    <property type="evidence" value="ECO:0007669"/>
    <property type="project" value="InterPro"/>
</dbReference>
<evidence type="ECO:0000256" key="6">
    <source>
        <dbReference type="SAM" id="MobiDB-lite"/>
    </source>
</evidence>
<name>A0AAE1URA6_9SOLA</name>
<accession>A0AAE1URA6</accession>
<dbReference type="PRINTS" id="PR00138">
    <property type="entry name" value="MATRIXIN"/>
</dbReference>
<evidence type="ECO:0000313" key="10">
    <source>
        <dbReference type="EMBL" id="KAK4337031.1"/>
    </source>
</evidence>
<dbReference type="InterPro" id="IPR001818">
    <property type="entry name" value="Pept_M10_metallopeptidase"/>
</dbReference>
<feature type="binding site" evidence="5">
    <location>
        <position position="330"/>
    </location>
    <ligand>
        <name>Ca(2+)</name>
        <dbReference type="ChEBI" id="CHEBI:29108"/>
        <label>3</label>
    </ligand>
</feature>
<evidence type="ECO:0000256" key="7">
    <source>
        <dbReference type="SAM" id="SignalP"/>
    </source>
</evidence>
<dbReference type="SUPFAM" id="SSF55486">
    <property type="entry name" value="Metalloproteases ('zincins'), catalytic domain"/>
    <property type="match status" value="1"/>
</dbReference>
<dbReference type="Pfam" id="PF00413">
    <property type="entry name" value="Peptidase_M10"/>
    <property type="match status" value="1"/>
</dbReference>
<dbReference type="InterPro" id="IPR021190">
    <property type="entry name" value="Pept_M10A"/>
</dbReference>
<reference evidence="10" key="1">
    <citation type="submission" date="2023-12" db="EMBL/GenBank/DDBJ databases">
        <title>Genome assembly of Anisodus tanguticus.</title>
        <authorList>
            <person name="Wang Y.-J."/>
        </authorList>
    </citation>
    <scope>NUCLEOTIDE SEQUENCE</scope>
    <source>
        <strain evidence="10">KB-2021</strain>
        <tissue evidence="10">Leaf</tissue>
    </source>
</reference>
<feature type="compositionally biased region" description="Basic and acidic residues" evidence="6">
    <location>
        <begin position="526"/>
        <end position="537"/>
    </location>
</feature>
<dbReference type="SMART" id="SM00382">
    <property type="entry name" value="AAA"/>
    <property type="match status" value="1"/>
</dbReference>
<comment type="cofactor">
    <cofactor evidence="5">
        <name>Zn(2+)</name>
        <dbReference type="ChEBI" id="CHEBI:29105"/>
    </cofactor>
    <text evidence="5">Binds 2 Zn(2+) ions per subunit.</text>
</comment>
<dbReference type="GO" id="GO:0008537">
    <property type="term" value="C:proteasome activator complex"/>
    <property type="evidence" value="ECO:0007669"/>
    <property type="project" value="InterPro"/>
</dbReference>
<dbReference type="PANTHER" id="PTHR11669:SF9">
    <property type="entry name" value="REPLICATION FACTOR C SUBUNIT 5"/>
    <property type="match status" value="1"/>
</dbReference>
<dbReference type="InterPro" id="IPR003593">
    <property type="entry name" value="AAA+_ATPase"/>
</dbReference>
<keyword evidence="1" id="KW-0645">Protease</keyword>
<feature type="binding site" evidence="5">
    <location>
        <position position="300"/>
    </location>
    <ligand>
        <name>Zn(2+)</name>
        <dbReference type="ChEBI" id="CHEBI:29105"/>
        <label>1</label>
    </ligand>
</feature>
<dbReference type="GO" id="GO:0005524">
    <property type="term" value="F:ATP binding"/>
    <property type="evidence" value="ECO:0007669"/>
    <property type="project" value="InterPro"/>
</dbReference>
<feature type="binding site" evidence="5">
    <location>
        <position position="307"/>
    </location>
    <ligand>
        <name>Ca(2+)</name>
        <dbReference type="ChEBI" id="CHEBI:29108"/>
        <label>3</label>
    </ligand>
</feature>
<dbReference type="Gene3D" id="3.40.390.10">
    <property type="entry name" value="Collagenase (Catalytic Domain)"/>
    <property type="match status" value="1"/>
</dbReference>
<evidence type="ECO:0000259" key="8">
    <source>
        <dbReference type="SMART" id="SM00235"/>
    </source>
</evidence>
<feature type="binding site" evidence="5">
    <location>
        <position position="324"/>
    </location>
    <ligand>
        <name>Ca(2+)</name>
        <dbReference type="ChEBI" id="CHEBI:29108"/>
        <label>2</label>
    </ligand>
</feature>
<dbReference type="Proteomes" id="UP001291623">
    <property type="component" value="Unassembled WGS sequence"/>
</dbReference>
<feature type="binding site" evidence="5">
    <location>
        <position position="333"/>
    </location>
    <ligand>
        <name>Ca(2+)</name>
        <dbReference type="ChEBI" id="CHEBI:29108"/>
        <label>1</label>
    </ligand>
</feature>
<dbReference type="InterPro" id="IPR006026">
    <property type="entry name" value="Peptidase_Metallo"/>
</dbReference>
<dbReference type="InterPro" id="IPR027417">
    <property type="entry name" value="P-loop_NTPase"/>
</dbReference>
<dbReference type="GO" id="GO:0005663">
    <property type="term" value="C:DNA replication factor C complex"/>
    <property type="evidence" value="ECO:0007669"/>
    <property type="project" value="TreeGrafter"/>
</dbReference>
<evidence type="ECO:0000259" key="9">
    <source>
        <dbReference type="SMART" id="SM00382"/>
    </source>
</evidence>
<evidence type="ECO:0000256" key="5">
    <source>
        <dbReference type="PIRSR" id="PIRSR621190-2"/>
    </source>
</evidence>
<keyword evidence="2 5" id="KW-0479">Metal-binding</keyword>
<dbReference type="EMBL" id="JAVYJV010000061">
    <property type="protein sequence ID" value="KAK4337031.1"/>
    <property type="molecule type" value="Genomic_DNA"/>
</dbReference>
<sequence length="564" mass="63193">MAMMIIIFITSFFIKISHLIFRKIEKNIKCVEKYGKDCLKGFTGQSLTIGVGGFKKFYKSICSKKAPKREGSSLDNTEPNSDAKVSLKAQQKEPIIPTIKLELIVLCLKSKEKKQIKEFKNSSIAKDLDYFIQSRGLPTLSIVDSVNKFLNEGRLPHLLLYGPPGTGKTSTILAIAKQLYPPKDYPTMVLELNASDDRGIDVVRQNILNFAGTKSIFKSGFKLIVLDEADAMTHDAQNALRRIIEKYTENSWPKQLSQANVVKTLETAFSIWQNVSKISFRRISNDQNADIQVEFLKGPHNDPYPFDGPGKVLAHAFFPGTGIGGDVHFDLDEKWTTKILDDSLNEDSKLLTSIIVLVSVSSSSSIGSETFVSESVFESLSFDFVDVFDEFNENQNSASLTYAQSFKLVLNLKNDLSTEAENVLINEFPECIEDLDNLLKLRMWIVFLTPKIEDGNNFGVSIQETILEEIKTVEQEAVTYFEHSSRYYLSRAKLVARIAKYPIIPRGGRVGGKGSNTGIGGKRTGAKQDGENDEDSVRTIRAQNTFRSTQLNNKFSFSTWVIND</sequence>
<feature type="binding site" evidence="5">
    <location>
        <position position="302"/>
    </location>
    <ligand>
        <name>Zn(2+)</name>
        <dbReference type="ChEBI" id="CHEBI:29105"/>
        <label>1</label>
    </ligand>
</feature>
<dbReference type="PANTHER" id="PTHR11669">
    <property type="entry name" value="REPLICATION FACTOR C / DNA POLYMERASE III GAMMA-TAU SUBUNIT"/>
    <property type="match status" value="1"/>
</dbReference>
<feature type="binding site" evidence="5">
    <location>
        <position position="328"/>
    </location>
    <ligand>
        <name>Zn(2+)</name>
        <dbReference type="ChEBI" id="CHEBI:29105"/>
        <label>1</label>
    </ligand>
</feature>
<keyword evidence="3" id="KW-0378">Hydrolase</keyword>
<keyword evidence="4 5" id="KW-0862">Zinc</keyword>
<dbReference type="Pfam" id="PF02252">
    <property type="entry name" value="PA28_C"/>
    <property type="match status" value="1"/>
</dbReference>
<dbReference type="GO" id="GO:0016887">
    <property type="term" value="F:ATP hydrolysis activity"/>
    <property type="evidence" value="ECO:0007669"/>
    <property type="project" value="InterPro"/>
</dbReference>
<dbReference type="InterPro" id="IPR024079">
    <property type="entry name" value="MetalloPept_cat_dom_sf"/>
</dbReference>
<keyword evidence="7" id="KW-0732">Signal</keyword>
<protein>
    <recommendedName>
        <fullName evidence="12">AAA+ ATPase domain-containing protein</fullName>
    </recommendedName>
</protein>
<dbReference type="GO" id="GO:0006508">
    <property type="term" value="P:proteolysis"/>
    <property type="evidence" value="ECO:0007669"/>
    <property type="project" value="UniProtKB-KW"/>
</dbReference>
<evidence type="ECO:0000313" key="11">
    <source>
        <dbReference type="Proteomes" id="UP001291623"/>
    </source>
</evidence>
<feature type="binding site" evidence="5">
    <location>
        <position position="290"/>
    </location>
    <ligand>
        <name>Ca(2+)</name>
        <dbReference type="ChEBI" id="CHEBI:29108"/>
        <label>2</label>
    </ligand>
</feature>
<dbReference type="GO" id="GO:0005634">
    <property type="term" value="C:nucleus"/>
    <property type="evidence" value="ECO:0007669"/>
    <property type="project" value="TreeGrafter"/>
</dbReference>
<evidence type="ECO:0000256" key="3">
    <source>
        <dbReference type="ARBA" id="ARBA00022801"/>
    </source>
</evidence>
<feature type="compositionally biased region" description="Gly residues" evidence="6">
    <location>
        <begin position="512"/>
        <end position="523"/>
    </location>
</feature>
<feature type="binding site" evidence="5">
    <location>
        <position position="308"/>
    </location>
    <ligand>
        <name>Ca(2+)</name>
        <dbReference type="ChEBI" id="CHEBI:29108"/>
        <label>3</label>
    </ligand>
</feature>
<dbReference type="AlphaFoldDB" id="A0AAE1URA6"/>
<dbReference type="Gene3D" id="3.40.50.300">
    <property type="entry name" value="P-loop containing nucleotide triphosphate hydrolases"/>
    <property type="match status" value="1"/>
</dbReference>
<feature type="region of interest" description="Disordered" evidence="6">
    <location>
        <begin position="512"/>
        <end position="537"/>
    </location>
</feature>
<dbReference type="InterPro" id="IPR003186">
    <property type="entry name" value="PA28_C"/>
</dbReference>
<dbReference type="GO" id="GO:0006281">
    <property type="term" value="P:DNA repair"/>
    <property type="evidence" value="ECO:0007669"/>
    <property type="project" value="TreeGrafter"/>
</dbReference>
<dbReference type="SUPFAM" id="SSF52540">
    <property type="entry name" value="P-loop containing nucleoside triphosphate hydrolases"/>
    <property type="match status" value="1"/>
</dbReference>
<dbReference type="CDD" id="cd00009">
    <property type="entry name" value="AAA"/>
    <property type="match status" value="1"/>
</dbReference>
<dbReference type="InterPro" id="IPR036997">
    <property type="entry name" value="PA28_C_sf"/>
</dbReference>
<proteinExistence type="predicted"/>
<feature type="domain" description="Peptidase metallopeptidase" evidence="8">
    <location>
        <begin position="230"/>
        <end position="373"/>
    </location>
</feature>
<feature type="domain" description="AAA+ ATPase" evidence="9">
    <location>
        <begin position="154"/>
        <end position="299"/>
    </location>
</feature>
<dbReference type="InterPro" id="IPR050238">
    <property type="entry name" value="DNA_Rep/Repair_Clamp_Loader"/>
</dbReference>
<organism evidence="10 11">
    <name type="scientific">Anisodus tanguticus</name>
    <dbReference type="NCBI Taxonomy" id="243964"/>
    <lineage>
        <taxon>Eukaryota</taxon>
        <taxon>Viridiplantae</taxon>
        <taxon>Streptophyta</taxon>
        <taxon>Embryophyta</taxon>
        <taxon>Tracheophyta</taxon>
        <taxon>Spermatophyta</taxon>
        <taxon>Magnoliopsida</taxon>
        <taxon>eudicotyledons</taxon>
        <taxon>Gunneridae</taxon>
        <taxon>Pentapetalae</taxon>
        <taxon>asterids</taxon>
        <taxon>lamiids</taxon>
        <taxon>Solanales</taxon>
        <taxon>Solanaceae</taxon>
        <taxon>Solanoideae</taxon>
        <taxon>Hyoscyameae</taxon>
        <taxon>Anisodus</taxon>
    </lineage>
</organism>
<evidence type="ECO:0000256" key="1">
    <source>
        <dbReference type="ARBA" id="ARBA00022670"/>
    </source>
</evidence>
<keyword evidence="11" id="KW-1185">Reference proteome</keyword>
<feature type="signal peptide" evidence="7">
    <location>
        <begin position="1"/>
        <end position="19"/>
    </location>
</feature>
<feature type="chain" id="PRO_5041988997" description="AAA+ ATPase domain-containing protein" evidence="7">
    <location>
        <begin position="20"/>
        <end position="564"/>
    </location>
</feature>
<dbReference type="InterPro" id="IPR036252">
    <property type="entry name" value="Proteasome_activ_sf"/>
</dbReference>
<feature type="binding site" evidence="5">
    <location>
        <position position="326"/>
    </location>
    <ligand>
        <name>Ca(2+)</name>
        <dbReference type="ChEBI" id="CHEBI:29108"/>
        <label>2</label>
    </ligand>
</feature>
<dbReference type="SMART" id="SM00235">
    <property type="entry name" value="ZnMc"/>
    <property type="match status" value="1"/>
</dbReference>
<dbReference type="GO" id="GO:0004222">
    <property type="term" value="F:metalloendopeptidase activity"/>
    <property type="evidence" value="ECO:0007669"/>
    <property type="project" value="InterPro"/>
</dbReference>
<evidence type="ECO:0000256" key="2">
    <source>
        <dbReference type="ARBA" id="ARBA00022723"/>
    </source>
</evidence>
<evidence type="ECO:0000256" key="4">
    <source>
        <dbReference type="ARBA" id="ARBA00022833"/>
    </source>
</evidence>
<comment type="cofactor">
    <cofactor evidence="5">
        <name>Ca(2+)</name>
        <dbReference type="ChEBI" id="CHEBI:29108"/>
    </cofactor>
    <text evidence="5">Can bind about 5 Ca(2+) ions per subunit.</text>
</comment>
<dbReference type="GO" id="GO:0006261">
    <property type="term" value="P:DNA-templated DNA replication"/>
    <property type="evidence" value="ECO:0007669"/>
    <property type="project" value="TreeGrafter"/>
</dbReference>
<dbReference type="GO" id="GO:0031012">
    <property type="term" value="C:extracellular matrix"/>
    <property type="evidence" value="ECO:0007669"/>
    <property type="project" value="InterPro"/>
</dbReference>